<dbReference type="Proteomes" id="UP000024635">
    <property type="component" value="Unassembled WGS sequence"/>
</dbReference>
<sequence>MLLIRKKTLGTASSDYFAQFQHLEHKRMACIHWYVTVQIEPFLAGGAVFDIHTARELCVESSGKHLVLFVGGCVHWAQTHICCIQCPSRIVHRHRHHCRPTDPSASRNQLTHRQELWRRKNTENRRTPRPRYFAHSDGILSPIFCFPHFRHALSRPLGTMQISKGFTMNTSKTCPLQCYGSVNIQTVPFC</sequence>
<keyword evidence="3" id="KW-1185">Reference proteome</keyword>
<evidence type="ECO:0000256" key="1">
    <source>
        <dbReference type="SAM" id="MobiDB-lite"/>
    </source>
</evidence>
<comment type="caution">
    <text evidence="2">The sequence shown here is derived from an EMBL/GenBank/DDBJ whole genome shotgun (WGS) entry which is preliminary data.</text>
</comment>
<feature type="region of interest" description="Disordered" evidence="1">
    <location>
        <begin position="101"/>
        <end position="129"/>
    </location>
</feature>
<dbReference type="AlphaFoldDB" id="A0A016WWS6"/>
<proteinExistence type="predicted"/>
<reference evidence="3" key="1">
    <citation type="journal article" date="2015" name="Nat. Genet.">
        <title>The genome and transcriptome of the zoonotic hookworm Ancylostoma ceylanicum identify infection-specific gene families.</title>
        <authorList>
            <person name="Schwarz E.M."/>
            <person name="Hu Y."/>
            <person name="Antoshechkin I."/>
            <person name="Miller M.M."/>
            <person name="Sternberg P.W."/>
            <person name="Aroian R.V."/>
        </authorList>
    </citation>
    <scope>NUCLEOTIDE SEQUENCE</scope>
    <source>
        <strain evidence="3">HY135</strain>
    </source>
</reference>
<evidence type="ECO:0000313" key="3">
    <source>
        <dbReference type="Proteomes" id="UP000024635"/>
    </source>
</evidence>
<dbReference type="OrthoDB" id="1431247at2759"/>
<name>A0A016WWS6_9BILA</name>
<accession>A0A016WWS6</accession>
<dbReference type="EMBL" id="JARK01000072">
    <property type="protein sequence ID" value="EYC44105.1"/>
    <property type="molecule type" value="Genomic_DNA"/>
</dbReference>
<gene>
    <name evidence="2" type="primary">Acey_s0472.g2070</name>
    <name evidence="2" type="synonym">Acey-hsp-43</name>
    <name evidence="2" type="ORF">Y032_0472g2070</name>
</gene>
<feature type="compositionally biased region" description="Basic and acidic residues" evidence="1">
    <location>
        <begin position="112"/>
        <end position="126"/>
    </location>
</feature>
<protein>
    <submittedName>
        <fullName evidence="2">Uncharacterized protein</fullName>
    </submittedName>
</protein>
<evidence type="ECO:0000313" key="2">
    <source>
        <dbReference type="EMBL" id="EYC44105.1"/>
    </source>
</evidence>
<organism evidence="2 3">
    <name type="scientific">Ancylostoma ceylanicum</name>
    <dbReference type="NCBI Taxonomy" id="53326"/>
    <lineage>
        <taxon>Eukaryota</taxon>
        <taxon>Metazoa</taxon>
        <taxon>Ecdysozoa</taxon>
        <taxon>Nematoda</taxon>
        <taxon>Chromadorea</taxon>
        <taxon>Rhabditida</taxon>
        <taxon>Rhabditina</taxon>
        <taxon>Rhabditomorpha</taxon>
        <taxon>Strongyloidea</taxon>
        <taxon>Ancylostomatidae</taxon>
        <taxon>Ancylostomatinae</taxon>
        <taxon>Ancylostoma</taxon>
    </lineage>
</organism>